<dbReference type="InterPro" id="IPR003615">
    <property type="entry name" value="HNH_nuc"/>
</dbReference>
<keyword evidence="2" id="KW-0378">Hydrolase</keyword>
<dbReference type="GO" id="GO:0008270">
    <property type="term" value="F:zinc ion binding"/>
    <property type="evidence" value="ECO:0007669"/>
    <property type="project" value="InterPro"/>
</dbReference>
<dbReference type="Proteomes" id="UP001178303">
    <property type="component" value="Chromosome"/>
</dbReference>
<accession>A0AA95LR68</accession>
<dbReference type="Gene3D" id="1.10.30.50">
    <property type="match status" value="1"/>
</dbReference>
<evidence type="ECO:0000259" key="1">
    <source>
        <dbReference type="SMART" id="SM00507"/>
    </source>
</evidence>
<keyword evidence="2" id="KW-0540">Nuclease</keyword>
<dbReference type="RefSeq" id="WP_283882910.1">
    <property type="nucleotide sequence ID" value="NZ_CP126099.1"/>
</dbReference>
<feature type="domain" description="HNH nuclease" evidence="1">
    <location>
        <begin position="202"/>
        <end position="260"/>
    </location>
</feature>
<dbReference type="EMBL" id="CP126099">
    <property type="protein sequence ID" value="WHY28322.1"/>
    <property type="molecule type" value="Genomic_DNA"/>
</dbReference>
<evidence type="ECO:0000313" key="2">
    <source>
        <dbReference type="EMBL" id="WHY28322.1"/>
    </source>
</evidence>
<gene>
    <name evidence="2" type="ORF">QNH45_22955</name>
</gene>
<name>A0AA95LR68_9BACI</name>
<reference evidence="2" key="1">
    <citation type="submission" date="2023-05" db="EMBL/GenBank/DDBJ databases">
        <title>Comparative genomics of Bacillaceae isolates and their secondary metabolite potential.</title>
        <authorList>
            <person name="Song L."/>
            <person name="Nielsen L.J."/>
            <person name="Mohite O."/>
            <person name="Xu X."/>
            <person name="Weber T."/>
            <person name="Kovacs A.T."/>
        </authorList>
    </citation>
    <scope>NUCLEOTIDE SEQUENCE</scope>
    <source>
        <strain evidence="2">LN15</strain>
    </source>
</reference>
<dbReference type="InterPro" id="IPR002711">
    <property type="entry name" value="HNH"/>
</dbReference>
<keyword evidence="2" id="KW-0255">Endonuclease</keyword>
<sequence>MSKSKKYHNIAFSEGIAVANFAVEVFYQKESSEMFDMFWDDEKENILPKLIKTDKWTVIHQWIEYIYDLYEEIHQMERNIELEGTYYHVNKLVEEVQFPVELEKPNFESCDHSKEYVEGVGCECTIKAIEYIDYIKNNVEQIVQLSIHSAFQIIFLNRKFLHDFHIKISEKVKEDYEWIEENYKESLNSRNGSFKRCGFNEWVKRAVYHRDKGVCIMCRRHLTNETNVENSYAIDHIVPLNRMGNNDPTNFQILCLTCNSSKGDRTTETNNGTIPFWDL</sequence>
<protein>
    <submittedName>
        <fullName evidence="2">HNH endonuclease signature motif containing protein</fullName>
    </submittedName>
</protein>
<dbReference type="GO" id="GO:0004519">
    <property type="term" value="F:endonuclease activity"/>
    <property type="evidence" value="ECO:0007669"/>
    <property type="project" value="UniProtKB-KW"/>
</dbReference>
<dbReference type="AlphaFoldDB" id="A0AA95LR68"/>
<organism evidence="2 3">
    <name type="scientific">Bacillus wiedmannii</name>
    <dbReference type="NCBI Taxonomy" id="1890302"/>
    <lineage>
        <taxon>Bacteria</taxon>
        <taxon>Bacillati</taxon>
        <taxon>Bacillota</taxon>
        <taxon>Bacilli</taxon>
        <taxon>Bacillales</taxon>
        <taxon>Bacillaceae</taxon>
        <taxon>Bacillus</taxon>
        <taxon>Bacillus cereus group</taxon>
    </lineage>
</organism>
<dbReference type="Pfam" id="PF01844">
    <property type="entry name" value="HNH"/>
    <property type="match status" value="1"/>
</dbReference>
<dbReference type="CDD" id="cd00085">
    <property type="entry name" value="HNHc"/>
    <property type="match status" value="1"/>
</dbReference>
<dbReference type="SMART" id="SM00507">
    <property type="entry name" value="HNHc"/>
    <property type="match status" value="1"/>
</dbReference>
<dbReference type="GO" id="GO:0003676">
    <property type="term" value="F:nucleic acid binding"/>
    <property type="evidence" value="ECO:0007669"/>
    <property type="project" value="InterPro"/>
</dbReference>
<evidence type="ECO:0000313" key="3">
    <source>
        <dbReference type="Proteomes" id="UP001178303"/>
    </source>
</evidence>
<proteinExistence type="predicted"/>